<accession>Q1N1N8</accession>
<evidence type="ECO:0000313" key="1">
    <source>
        <dbReference type="EMBL" id="EAT12243.1"/>
    </source>
</evidence>
<reference evidence="1 2" key="1">
    <citation type="submission" date="2006-03" db="EMBL/GenBank/DDBJ databases">
        <authorList>
            <person name="Pinhassi J."/>
            <person name="Pedros-Alio C."/>
            <person name="Ferriera S."/>
            <person name="Johnson J."/>
            <person name="Kravitz S."/>
            <person name="Halpern A."/>
            <person name="Remington K."/>
            <person name="Beeson K."/>
            <person name="Tran B."/>
            <person name="Rogers Y.-H."/>
            <person name="Friedman R."/>
            <person name="Venter J.C."/>
        </authorList>
    </citation>
    <scope>NUCLEOTIDE SEQUENCE [LARGE SCALE GENOMIC DNA]</scope>
    <source>
        <strain evidence="1 2">RED65</strain>
    </source>
</reference>
<dbReference type="PROSITE" id="PS51257">
    <property type="entry name" value="PROKAR_LIPOPROTEIN"/>
    <property type="match status" value="1"/>
</dbReference>
<dbReference type="Proteomes" id="UP000004263">
    <property type="component" value="Unassembled WGS sequence"/>
</dbReference>
<dbReference type="STRING" id="207949.RED65_04435"/>
<dbReference type="RefSeq" id="WP_007016339.1">
    <property type="nucleotide sequence ID" value="NZ_AAQH01000009.1"/>
</dbReference>
<name>Q1N1N8_9GAMM</name>
<comment type="caution">
    <text evidence="1">The sequence shown here is derived from an EMBL/GenBank/DDBJ whole genome shotgun (WGS) entry which is preliminary data.</text>
</comment>
<dbReference type="EC" id="4.2.1.17" evidence="1"/>
<organism evidence="1 2">
    <name type="scientific">Bermanella marisrubri</name>
    <dbReference type="NCBI Taxonomy" id="207949"/>
    <lineage>
        <taxon>Bacteria</taxon>
        <taxon>Pseudomonadati</taxon>
        <taxon>Pseudomonadota</taxon>
        <taxon>Gammaproteobacteria</taxon>
        <taxon>Oceanospirillales</taxon>
        <taxon>Oceanospirillaceae</taxon>
        <taxon>Bermanella</taxon>
    </lineage>
</organism>
<gene>
    <name evidence="1" type="ORF">RED65_04435</name>
</gene>
<keyword evidence="2" id="KW-1185">Reference proteome</keyword>
<sequence>MIPRLLLCITIVLLVACDSGLKTSDYRGGYITESGDCPESGDLGMYYRDLEIEMGFYCFLKECALVKGQSSPGGFFHIETDGAYFVKGKIGPEQAKGTWYLNMNGKDCSGHWVALKNR</sequence>
<protein>
    <submittedName>
        <fullName evidence="1">Enoyl-CoA hydratase</fullName>
        <ecNumber evidence="1">4.2.1.17</ecNumber>
    </submittedName>
</protein>
<dbReference type="EMBL" id="AAQH01000009">
    <property type="protein sequence ID" value="EAT12243.1"/>
    <property type="molecule type" value="Genomic_DNA"/>
</dbReference>
<dbReference type="HOGENOM" id="CLU_2068503_0_0_6"/>
<keyword evidence="1" id="KW-0456">Lyase</keyword>
<proteinExistence type="predicted"/>
<dbReference type="GO" id="GO:0004300">
    <property type="term" value="F:enoyl-CoA hydratase activity"/>
    <property type="evidence" value="ECO:0007669"/>
    <property type="project" value="UniProtKB-EC"/>
</dbReference>
<evidence type="ECO:0000313" key="2">
    <source>
        <dbReference type="Proteomes" id="UP000004263"/>
    </source>
</evidence>
<dbReference type="AlphaFoldDB" id="Q1N1N8"/>